<dbReference type="EMBL" id="JAESVG020000009">
    <property type="protein sequence ID" value="KAG8624423.1"/>
    <property type="molecule type" value="Genomic_DNA"/>
</dbReference>
<evidence type="ECO:0000313" key="1">
    <source>
        <dbReference type="EMBL" id="KAG8624423.1"/>
    </source>
</evidence>
<dbReference type="AlphaFoldDB" id="A0A8K0KXH8"/>
<sequence length="193" mass="21153">MVLLKKRMHKEASHCPQRLGTTIMLMLGMTMKDLPSIDFFAGVSEPANGSIDILWASQIESLTGLRSMTGGVACLQGPAGTGRTFTPIAMAPHCMKSLSSGCLNPHFSEPLRVTPPSSRTCFGCPILELAHGQKTVDPQTKVLDVALSRIIQTIFLQASHQSRLYKYQPRRHLLHEQAADLSRVALVWSGPYI</sequence>
<keyword evidence="2" id="KW-1185">Reference proteome</keyword>
<protein>
    <submittedName>
        <fullName evidence="1">Uncharacterized protein</fullName>
    </submittedName>
</protein>
<reference evidence="1" key="1">
    <citation type="submission" date="2021-07" db="EMBL/GenBank/DDBJ databases">
        <title>Elsinoe batatas strain:CRI-CJ2 Genome sequencing and assembly.</title>
        <authorList>
            <person name="Huang L."/>
        </authorList>
    </citation>
    <scope>NUCLEOTIDE SEQUENCE</scope>
    <source>
        <strain evidence="1">CRI-CJ2</strain>
    </source>
</reference>
<name>A0A8K0KXH8_9PEZI</name>
<organism evidence="1 2">
    <name type="scientific">Elsinoe batatas</name>
    <dbReference type="NCBI Taxonomy" id="2601811"/>
    <lineage>
        <taxon>Eukaryota</taxon>
        <taxon>Fungi</taxon>
        <taxon>Dikarya</taxon>
        <taxon>Ascomycota</taxon>
        <taxon>Pezizomycotina</taxon>
        <taxon>Dothideomycetes</taxon>
        <taxon>Dothideomycetidae</taxon>
        <taxon>Myriangiales</taxon>
        <taxon>Elsinoaceae</taxon>
        <taxon>Elsinoe</taxon>
    </lineage>
</organism>
<gene>
    <name evidence="1" type="ORF">KVT40_007490</name>
</gene>
<dbReference type="Proteomes" id="UP000809789">
    <property type="component" value="Unassembled WGS sequence"/>
</dbReference>
<dbReference type="OrthoDB" id="6513042at2759"/>
<proteinExistence type="predicted"/>
<accession>A0A8K0KXH8</accession>
<evidence type="ECO:0000313" key="2">
    <source>
        <dbReference type="Proteomes" id="UP000809789"/>
    </source>
</evidence>
<comment type="caution">
    <text evidence="1">The sequence shown here is derived from an EMBL/GenBank/DDBJ whole genome shotgun (WGS) entry which is preliminary data.</text>
</comment>